<reference evidence="4" key="1">
    <citation type="journal article" date="2021" name="PeerJ">
        <title>Extensive microbial diversity within the chicken gut microbiome revealed by metagenomics and culture.</title>
        <authorList>
            <person name="Gilroy R."/>
            <person name="Ravi A."/>
            <person name="Getino M."/>
            <person name="Pursley I."/>
            <person name="Horton D.L."/>
            <person name="Alikhan N.F."/>
            <person name="Baker D."/>
            <person name="Gharbi K."/>
            <person name="Hall N."/>
            <person name="Watson M."/>
            <person name="Adriaenssens E.M."/>
            <person name="Foster-Nyarko E."/>
            <person name="Jarju S."/>
            <person name="Secka A."/>
            <person name="Antonio M."/>
            <person name="Oren A."/>
            <person name="Chaudhuri R.R."/>
            <person name="La Ragione R."/>
            <person name="Hildebrand F."/>
            <person name="Pallen M.J."/>
        </authorList>
    </citation>
    <scope>NUCLEOTIDE SEQUENCE</scope>
    <source>
        <strain evidence="4">Gambia16-554</strain>
    </source>
</reference>
<dbReference type="GO" id="GO:0008236">
    <property type="term" value="F:serine-type peptidase activity"/>
    <property type="evidence" value="ECO:0007669"/>
    <property type="project" value="InterPro"/>
</dbReference>
<dbReference type="AlphaFoldDB" id="A0A9D2KA50"/>
<dbReference type="PANTHER" id="PTHR11731:SF193">
    <property type="entry name" value="DIPEPTIDYL PEPTIDASE 9"/>
    <property type="match status" value="1"/>
</dbReference>
<dbReference type="InterPro" id="IPR050278">
    <property type="entry name" value="Serine_Prot_S9B/DPPIV"/>
</dbReference>
<evidence type="ECO:0000259" key="3">
    <source>
        <dbReference type="Pfam" id="PF00930"/>
    </source>
</evidence>
<protein>
    <submittedName>
        <fullName evidence="4">DPP IV N-terminal domain-containing protein</fullName>
    </submittedName>
</protein>
<keyword evidence="1" id="KW-0732">Signal</keyword>
<gene>
    <name evidence="4" type="ORF">IAC04_05345</name>
</gene>
<feature type="signal peptide" evidence="1">
    <location>
        <begin position="1"/>
        <end position="22"/>
    </location>
</feature>
<proteinExistence type="predicted"/>
<reference evidence="4" key="2">
    <citation type="submission" date="2021-04" db="EMBL/GenBank/DDBJ databases">
        <authorList>
            <person name="Gilroy R."/>
        </authorList>
    </citation>
    <scope>NUCLEOTIDE SEQUENCE</scope>
    <source>
        <strain evidence="4">Gambia16-554</strain>
    </source>
</reference>
<dbReference type="Gene3D" id="3.40.50.1820">
    <property type="entry name" value="alpha/beta hydrolase"/>
    <property type="match status" value="1"/>
</dbReference>
<comment type="caution">
    <text evidence="4">The sequence shown here is derived from an EMBL/GenBank/DDBJ whole genome shotgun (WGS) entry which is preliminary data.</text>
</comment>
<organism evidence="4 5">
    <name type="scientific">Candidatus Coprenecus stercoravium</name>
    <dbReference type="NCBI Taxonomy" id="2840735"/>
    <lineage>
        <taxon>Bacteria</taxon>
        <taxon>Pseudomonadati</taxon>
        <taxon>Bacteroidota</taxon>
        <taxon>Bacteroidia</taxon>
        <taxon>Bacteroidales</taxon>
        <taxon>Rikenellaceae</taxon>
        <taxon>Rikenellaceae incertae sedis</taxon>
        <taxon>Candidatus Coprenecus</taxon>
    </lineage>
</organism>
<dbReference type="Pfam" id="PF00930">
    <property type="entry name" value="DPPIV_N"/>
    <property type="match status" value="1"/>
</dbReference>
<dbReference type="EMBL" id="DXAW01000094">
    <property type="protein sequence ID" value="HIZ85895.1"/>
    <property type="molecule type" value="Genomic_DNA"/>
</dbReference>
<dbReference type="InterPro" id="IPR029058">
    <property type="entry name" value="AB_hydrolase_fold"/>
</dbReference>
<dbReference type="Pfam" id="PF00326">
    <property type="entry name" value="Peptidase_S9"/>
    <property type="match status" value="1"/>
</dbReference>
<evidence type="ECO:0000259" key="2">
    <source>
        <dbReference type="Pfam" id="PF00326"/>
    </source>
</evidence>
<dbReference type="InterPro" id="IPR001375">
    <property type="entry name" value="Peptidase_S9_cat"/>
</dbReference>
<sequence length="811" mass="93460">MRHNIILLTSALLCLCASTAIAQQTPVTEANYDLAERFSPNKIGRMVFSQTVIPSWFPNSDKFWYTWETPQGAGYWIVDPAAKSKKAVFDLDRLAMELTEIILDPFDAQHIPFMDLRLKDENTFTFSIKSTIDEPDTTSDGKPQTRKKVFRFEYDINSQELTDITDTEEKKDFPGWANIAPDSSYVVYAKGYNLYYTDMENLRKLMEDEKDSTAVEYALTTDGTKDVAYGGNDYSGVEDRDTSERYFVYLQWSPDSKKFVHQKYDMSGIGDFWVINSTAKPRPEIETYKYQMPGEPGPKSYLMLFDMQDKTSRTLNVWAFKDQTVMVGDKPRTNKDIYADYTPFVWLGDDNSFYFTRISRDEHRVDICRYWLDSDSVQVLIKERLNTYIDVCDFELLSSGEIVMRSERNGWAQLYLHDKDGRLLRPLTDGAYHVSTIEGVDEKAGKVYFTATGYDKVENPYYNHLLSVGLDGNGVRMLNPGNFDNRSWMPDDLRYFVNNASRVDTAPANALYNAAGKKIMDLETADLSQLFAAGYKFPEIFKVKAADGITDLWGVMYKPFDFDSTKLYPIIEYVYPGPQIEATEYFWTSRMNRIDRLAQVGFIVITVGQRGGHPDRSKWYHNFGYGDMRDYPLADHKYAVQQLAARHKYIDINKVGIHGHSGGGFMSTAAILTYPDFYKAAVSCAGNHDNRIYNRWWSETHHGVKEVISEDGDTTFNYSIEANQDFVRNLKGHLLLVHGDMDNNVHPANTTRVVDALIRANKRFEMLYLPGQRHGFGDMDEYFFWKMTDFFSRWLIGDCEDSVDIRQMNND</sequence>
<evidence type="ECO:0000313" key="4">
    <source>
        <dbReference type="EMBL" id="HIZ85895.1"/>
    </source>
</evidence>
<dbReference type="PANTHER" id="PTHR11731">
    <property type="entry name" value="PROTEASE FAMILY S9B,C DIPEPTIDYL-PEPTIDASE IV-RELATED"/>
    <property type="match status" value="1"/>
</dbReference>
<dbReference type="SUPFAM" id="SSF53474">
    <property type="entry name" value="alpha/beta-Hydrolases"/>
    <property type="match status" value="1"/>
</dbReference>
<name>A0A9D2KA50_9BACT</name>
<dbReference type="Proteomes" id="UP000824115">
    <property type="component" value="Unassembled WGS sequence"/>
</dbReference>
<dbReference type="GO" id="GO:0006508">
    <property type="term" value="P:proteolysis"/>
    <property type="evidence" value="ECO:0007669"/>
    <property type="project" value="InterPro"/>
</dbReference>
<feature type="chain" id="PRO_5039368251" evidence="1">
    <location>
        <begin position="23"/>
        <end position="811"/>
    </location>
</feature>
<dbReference type="Gene3D" id="2.140.10.30">
    <property type="entry name" value="Dipeptidylpeptidase IV, N-terminal domain"/>
    <property type="match status" value="1"/>
</dbReference>
<evidence type="ECO:0000256" key="1">
    <source>
        <dbReference type="SAM" id="SignalP"/>
    </source>
</evidence>
<accession>A0A9D2KA50</accession>
<feature type="domain" description="Peptidase S9 prolyl oligopeptidase catalytic" evidence="2">
    <location>
        <begin position="592"/>
        <end position="795"/>
    </location>
</feature>
<dbReference type="SUPFAM" id="SSF82171">
    <property type="entry name" value="DPP6 N-terminal domain-like"/>
    <property type="match status" value="1"/>
</dbReference>
<dbReference type="GO" id="GO:0008239">
    <property type="term" value="F:dipeptidyl-peptidase activity"/>
    <property type="evidence" value="ECO:0007669"/>
    <property type="project" value="TreeGrafter"/>
</dbReference>
<dbReference type="InterPro" id="IPR002469">
    <property type="entry name" value="Peptidase_S9B_N"/>
</dbReference>
<evidence type="ECO:0000313" key="5">
    <source>
        <dbReference type="Proteomes" id="UP000824115"/>
    </source>
</evidence>
<feature type="domain" description="Dipeptidylpeptidase IV N-terminal" evidence="3">
    <location>
        <begin position="153"/>
        <end position="506"/>
    </location>
</feature>